<dbReference type="PANTHER" id="PTHR43792:SF8">
    <property type="entry name" value="[RIBOSOMAL PROTEIN US5]-ALANINE N-ACETYLTRANSFERASE"/>
    <property type="match status" value="1"/>
</dbReference>
<evidence type="ECO:0000256" key="2">
    <source>
        <dbReference type="ARBA" id="ARBA00023315"/>
    </source>
</evidence>
<reference evidence="5 6" key="1">
    <citation type="submission" date="2017-06" db="EMBL/GenBank/DDBJ databases">
        <title>Genome sequence of Bacillus sonorensis strain SRCM101395.</title>
        <authorList>
            <person name="Cho S.H."/>
        </authorList>
    </citation>
    <scope>NUCLEOTIDE SEQUENCE [LARGE SCALE GENOMIC DNA]</scope>
    <source>
        <strain evidence="5 6">SRCM101395</strain>
    </source>
</reference>
<gene>
    <name evidence="5" type="primary">rimJ</name>
    <name evidence="5" type="ORF">S101395_00930</name>
</gene>
<dbReference type="SUPFAM" id="SSF55729">
    <property type="entry name" value="Acyl-CoA N-acyltransferases (Nat)"/>
    <property type="match status" value="1"/>
</dbReference>
<dbReference type="EC" id="2.3.1.128" evidence="5"/>
<dbReference type="GeneID" id="92851872"/>
<dbReference type="Pfam" id="PF13302">
    <property type="entry name" value="Acetyltransf_3"/>
    <property type="match status" value="1"/>
</dbReference>
<sequence>MKKGQSIYIRPLTADDAEACLKLQTDNRAFFEQFSMERAPDFYTLEAQKKRLQTFYDNMQKDEDYYFGIFHRNDDALIGTINLFQVLRGALQCAFIGYFLDQQHNGKGYTTEAVRLMIDYAFHDLKLHRIEAGVMPHNIASIRVLEKAGFHKEGIARKNVKINGKWEDHQVLAIINPNDEKKPQL</sequence>
<dbReference type="GO" id="GO:0016746">
    <property type="term" value="F:acyltransferase activity"/>
    <property type="evidence" value="ECO:0007669"/>
    <property type="project" value="UniProtKB-KW"/>
</dbReference>
<evidence type="ECO:0000256" key="1">
    <source>
        <dbReference type="ARBA" id="ARBA00022679"/>
    </source>
</evidence>
<accession>A0ABM6LDX7</accession>
<feature type="domain" description="N-acetyltransferase" evidence="4">
    <location>
        <begin position="7"/>
        <end position="177"/>
    </location>
</feature>
<keyword evidence="6" id="KW-1185">Reference proteome</keyword>
<dbReference type="Proteomes" id="UP000196877">
    <property type="component" value="Chromosome"/>
</dbReference>
<keyword evidence="2 5" id="KW-0012">Acyltransferase</keyword>
<evidence type="ECO:0000313" key="6">
    <source>
        <dbReference type="Proteomes" id="UP000196877"/>
    </source>
</evidence>
<dbReference type="InterPro" id="IPR000182">
    <property type="entry name" value="GNAT_dom"/>
</dbReference>
<evidence type="ECO:0000313" key="5">
    <source>
        <dbReference type="EMBL" id="ASB87484.1"/>
    </source>
</evidence>
<dbReference type="InterPro" id="IPR051531">
    <property type="entry name" value="N-acetyltransferase"/>
</dbReference>
<dbReference type="EMBL" id="CP021920">
    <property type="protein sequence ID" value="ASB87484.1"/>
    <property type="molecule type" value="Genomic_DNA"/>
</dbReference>
<dbReference type="PANTHER" id="PTHR43792">
    <property type="entry name" value="GNAT FAMILY, PUTATIVE (AFU_ORTHOLOGUE AFUA_3G00765)-RELATED-RELATED"/>
    <property type="match status" value="1"/>
</dbReference>
<dbReference type="PROSITE" id="PS51186">
    <property type="entry name" value="GNAT"/>
    <property type="match status" value="1"/>
</dbReference>
<organism evidence="5 6">
    <name type="scientific">Bacillus sonorensis</name>
    <dbReference type="NCBI Taxonomy" id="119858"/>
    <lineage>
        <taxon>Bacteria</taxon>
        <taxon>Bacillati</taxon>
        <taxon>Bacillota</taxon>
        <taxon>Bacilli</taxon>
        <taxon>Bacillales</taxon>
        <taxon>Bacillaceae</taxon>
        <taxon>Bacillus</taxon>
    </lineage>
</organism>
<evidence type="ECO:0000259" key="4">
    <source>
        <dbReference type="PROSITE" id="PS51186"/>
    </source>
</evidence>
<name>A0ABM6LDX7_9BACI</name>
<dbReference type="InterPro" id="IPR016181">
    <property type="entry name" value="Acyl_CoA_acyltransferase"/>
</dbReference>
<comment type="similarity">
    <text evidence="3">Belongs to the acetyltransferase family. RimJ subfamily.</text>
</comment>
<dbReference type="Gene3D" id="3.40.630.30">
    <property type="match status" value="1"/>
</dbReference>
<proteinExistence type="inferred from homology"/>
<evidence type="ECO:0000256" key="3">
    <source>
        <dbReference type="ARBA" id="ARBA00038502"/>
    </source>
</evidence>
<dbReference type="RefSeq" id="WP_006637365.1">
    <property type="nucleotide sequence ID" value="NZ_CABJEH010000007.1"/>
</dbReference>
<protein>
    <submittedName>
        <fullName evidence="5">Ribosomal-protein-alanine N-acetyltransferase</fullName>
        <ecNumber evidence="5">2.3.1.128</ecNumber>
    </submittedName>
</protein>
<keyword evidence="1 5" id="KW-0808">Transferase</keyword>